<dbReference type="SUPFAM" id="SSF52218">
    <property type="entry name" value="Flavoproteins"/>
    <property type="match status" value="1"/>
</dbReference>
<keyword evidence="6" id="KW-0813">Transport</keyword>
<dbReference type="InterPro" id="IPR039261">
    <property type="entry name" value="FNR_nucleotide-bd"/>
</dbReference>
<evidence type="ECO:0000256" key="13">
    <source>
        <dbReference type="RuleBase" id="RU000461"/>
    </source>
</evidence>
<sequence length="650" mass="73598">MLSKLKYIDAVLKETLRLQPTAPAFALESKVGDIVLPGGYIVHQNETVVVSLSQLHRDPKLWDRPEEFLPERMLNGRFEKLPPNSWKPFGNGQRACIGRSFAWQESILAIALILKHFNIEFVDPSYDLRIQETLTMKPGGFKIRVRPRQHLGIALNVNVKQSEKIPEKLKQQVKTENLRPMSILFGGNSGSCQPFADTLASEAPLYGYNATVATLDSAVEYLPNDRPIIIMTASYEGKPCENTKQFVAYLESKPKLEINYTVFGAGHHDWIDTYQKIPTYIDEIIENAGGTRINERGAGDFFGALEIEASEIGPMERHLEIQLPKGQTYHTEDYLAVLSTNPIEIVYRVLKQFNLSSDTRTKIVSSTDTFFSTNYPVSAFDILRGYVELAQPISKRQIVTLAGLCKNEKEQISLINLDEDAYEKEILEKRISIFDILELYPSCELPFPQYLRILPSLPLSGLGRYYGIASNYLGNLKEGDRISCSVRTSNVRFHPPEDTKIPIVMTAAGTGIAPFRGFIQERVAQFVCGREIGRTILYYGCRSDDDFLYSDELNKWLKLGAVEVKSVFSRQNNNGKKYVQDLLWEDRNEIANLYCNSARFYTCGSANKLGVSVKACFIKIIAEMQQCNEEEAKKILEKLSIDRFSVDFFA</sequence>
<dbReference type="PRINTS" id="PR00371">
    <property type="entry name" value="FPNCR"/>
</dbReference>
<evidence type="ECO:0000313" key="16">
    <source>
        <dbReference type="Proteomes" id="UP000663823"/>
    </source>
</evidence>
<comment type="similarity">
    <text evidence="4">In the N-terminal section; belongs to the cytochrome P450 family.</text>
</comment>
<dbReference type="InterPro" id="IPR001094">
    <property type="entry name" value="Flavdoxin-like"/>
</dbReference>
<dbReference type="GO" id="GO:0050660">
    <property type="term" value="F:flavin adenine dinucleotide binding"/>
    <property type="evidence" value="ECO:0007669"/>
    <property type="project" value="TreeGrafter"/>
</dbReference>
<dbReference type="GO" id="GO:0016705">
    <property type="term" value="F:oxidoreductase activity, acting on paired donors, with incorporation or reduction of molecular oxygen"/>
    <property type="evidence" value="ECO:0007669"/>
    <property type="project" value="InterPro"/>
</dbReference>
<dbReference type="PRINTS" id="PR00369">
    <property type="entry name" value="FLAVODOXIN"/>
</dbReference>
<keyword evidence="13" id="KW-0479">Metal-binding</keyword>
<evidence type="ECO:0000256" key="2">
    <source>
        <dbReference type="ARBA" id="ARBA00001971"/>
    </source>
</evidence>
<dbReference type="SUPFAM" id="SSF63380">
    <property type="entry name" value="Riboflavin synthase domain-like"/>
    <property type="match status" value="1"/>
</dbReference>
<dbReference type="PROSITE" id="PS00086">
    <property type="entry name" value="CYTOCHROME_P450"/>
    <property type="match status" value="1"/>
</dbReference>
<dbReference type="Proteomes" id="UP000663823">
    <property type="component" value="Unassembled WGS sequence"/>
</dbReference>
<evidence type="ECO:0000256" key="1">
    <source>
        <dbReference type="ARBA" id="ARBA00001917"/>
    </source>
</evidence>
<keyword evidence="9" id="KW-0274">FAD</keyword>
<evidence type="ECO:0000256" key="9">
    <source>
        <dbReference type="ARBA" id="ARBA00022827"/>
    </source>
</evidence>
<comment type="similarity">
    <text evidence="5 13">Belongs to the cytochrome P450 family.</text>
</comment>
<keyword evidence="13" id="KW-0503">Monooxygenase</keyword>
<dbReference type="EMBL" id="CAJOAX010009585">
    <property type="protein sequence ID" value="CAF4058904.1"/>
    <property type="molecule type" value="Genomic_DNA"/>
</dbReference>
<organism evidence="15 16">
    <name type="scientific">Rotaria sordida</name>
    <dbReference type="NCBI Taxonomy" id="392033"/>
    <lineage>
        <taxon>Eukaryota</taxon>
        <taxon>Metazoa</taxon>
        <taxon>Spiralia</taxon>
        <taxon>Gnathifera</taxon>
        <taxon>Rotifera</taxon>
        <taxon>Eurotatoria</taxon>
        <taxon>Bdelloidea</taxon>
        <taxon>Philodinida</taxon>
        <taxon>Philodinidae</taxon>
        <taxon>Rotaria</taxon>
    </lineage>
</organism>
<dbReference type="PANTHER" id="PTHR19384">
    <property type="entry name" value="NITRIC OXIDE SYNTHASE-RELATED"/>
    <property type="match status" value="1"/>
</dbReference>
<comment type="catalytic activity">
    <reaction evidence="12">
        <text>2 oxidized [cytochrome P450] + NADPH = 2 reduced [cytochrome P450] + NADP(+) + H(+)</text>
        <dbReference type="Rhea" id="RHEA:24040"/>
        <dbReference type="Rhea" id="RHEA-COMP:14627"/>
        <dbReference type="Rhea" id="RHEA-COMP:14628"/>
        <dbReference type="ChEBI" id="CHEBI:15378"/>
        <dbReference type="ChEBI" id="CHEBI:55376"/>
        <dbReference type="ChEBI" id="CHEBI:57783"/>
        <dbReference type="ChEBI" id="CHEBI:58349"/>
        <dbReference type="ChEBI" id="CHEBI:60344"/>
        <dbReference type="EC" id="1.6.2.4"/>
    </reaction>
</comment>
<dbReference type="Gene3D" id="3.40.50.80">
    <property type="entry name" value="Nucleotide-binding domain of ferredoxin-NADP reductase (FNR) module"/>
    <property type="match status" value="1"/>
</dbReference>
<reference evidence="15" key="1">
    <citation type="submission" date="2021-02" db="EMBL/GenBank/DDBJ databases">
        <authorList>
            <person name="Nowell W R."/>
        </authorList>
    </citation>
    <scope>NUCLEOTIDE SEQUENCE</scope>
</reference>
<evidence type="ECO:0000256" key="5">
    <source>
        <dbReference type="ARBA" id="ARBA00010617"/>
    </source>
</evidence>
<dbReference type="InterPro" id="IPR001128">
    <property type="entry name" value="Cyt_P450"/>
</dbReference>
<dbReference type="InterPro" id="IPR008254">
    <property type="entry name" value="Flavodoxin/NO_synth"/>
</dbReference>
<evidence type="ECO:0000259" key="14">
    <source>
        <dbReference type="PROSITE" id="PS50902"/>
    </source>
</evidence>
<dbReference type="InterPro" id="IPR001709">
    <property type="entry name" value="Flavoprot_Pyr_Nucl_cyt_Rdtase"/>
</dbReference>
<keyword evidence="13" id="KW-0349">Heme</keyword>
<evidence type="ECO:0000313" key="15">
    <source>
        <dbReference type="EMBL" id="CAF4058904.1"/>
    </source>
</evidence>
<evidence type="ECO:0000256" key="4">
    <source>
        <dbReference type="ARBA" id="ARBA00010018"/>
    </source>
</evidence>
<dbReference type="InterPro" id="IPR017972">
    <property type="entry name" value="Cyt_P450_CS"/>
</dbReference>
<dbReference type="GO" id="GO:0005829">
    <property type="term" value="C:cytosol"/>
    <property type="evidence" value="ECO:0007669"/>
    <property type="project" value="TreeGrafter"/>
</dbReference>
<dbReference type="GO" id="GO:0020037">
    <property type="term" value="F:heme binding"/>
    <property type="evidence" value="ECO:0007669"/>
    <property type="project" value="InterPro"/>
</dbReference>
<dbReference type="AlphaFoldDB" id="A0A819S8U6"/>
<comment type="cofactor">
    <cofactor evidence="1">
        <name>FMN</name>
        <dbReference type="ChEBI" id="CHEBI:58210"/>
    </cofactor>
</comment>
<dbReference type="GO" id="GO:0003958">
    <property type="term" value="F:NADPH-hemoprotein reductase activity"/>
    <property type="evidence" value="ECO:0007669"/>
    <property type="project" value="UniProtKB-EC"/>
</dbReference>
<comment type="caution">
    <text evidence="15">The sequence shown here is derived from an EMBL/GenBank/DDBJ whole genome shotgun (WGS) entry which is preliminary data.</text>
</comment>
<dbReference type="InterPro" id="IPR003097">
    <property type="entry name" value="CysJ-like_FAD-binding"/>
</dbReference>
<dbReference type="Pfam" id="PF00258">
    <property type="entry name" value="Flavodoxin_1"/>
    <property type="match status" value="1"/>
</dbReference>
<dbReference type="InterPro" id="IPR017938">
    <property type="entry name" value="Riboflavin_synthase-like_b-brl"/>
</dbReference>
<proteinExistence type="inferred from homology"/>
<evidence type="ECO:0000256" key="8">
    <source>
        <dbReference type="ARBA" id="ARBA00022643"/>
    </source>
</evidence>
<evidence type="ECO:0000256" key="10">
    <source>
        <dbReference type="ARBA" id="ARBA00022857"/>
    </source>
</evidence>
<keyword evidence="11 13" id="KW-0560">Oxidoreductase</keyword>
<gene>
    <name evidence="15" type="ORF">OTI717_LOCUS32043</name>
</gene>
<dbReference type="InterPro" id="IPR023173">
    <property type="entry name" value="NADPH_Cyt_P450_Rdtase_alpha"/>
</dbReference>
<dbReference type="PROSITE" id="PS50902">
    <property type="entry name" value="FLAVODOXIN_LIKE"/>
    <property type="match status" value="1"/>
</dbReference>
<keyword evidence="13" id="KW-0408">Iron</keyword>
<keyword evidence="8" id="KW-0288">FMN</keyword>
<dbReference type="GO" id="GO:0005506">
    <property type="term" value="F:iron ion binding"/>
    <property type="evidence" value="ECO:0007669"/>
    <property type="project" value="InterPro"/>
</dbReference>
<dbReference type="InterPro" id="IPR036396">
    <property type="entry name" value="Cyt_P450_sf"/>
</dbReference>
<protein>
    <recommendedName>
        <fullName evidence="14">Flavodoxin-like domain-containing protein</fullName>
    </recommendedName>
</protein>
<dbReference type="SUPFAM" id="SSF48264">
    <property type="entry name" value="Cytochrome P450"/>
    <property type="match status" value="1"/>
</dbReference>
<dbReference type="Gene3D" id="1.10.630.10">
    <property type="entry name" value="Cytochrome P450"/>
    <property type="match status" value="1"/>
</dbReference>
<keyword evidence="10" id="KW-0521">NADP</keyword>
<evidence type="ECO:0000256" key="7">
    <source>
        <dbReference type="ARBA" id="ARBA00022630"/>
    </source>
</evidence>
<dbReference type="GO" id="GO:0010181">
    <property type="term" value="F:FMN binding"/>
    <property type="evidence" value="ECO:0007669"/>
    <property type="project" value="InterPro"/>
</dbReference>
<evidence type="ECO:0000256" key="11">
    <source>
        <dbReference type="ARBA" id="ARBA00023002"/>
    </source>
</evidence>
<comment type="cofactor">
    <cofactor evidence="2">
        <name>heme</name>
        <dbReference type="ChEBI" id="CHEBI:30413"/>
    </cofactor>
</comment>
<dbReference type="Gene3D" id="1.20.990.10">
    <property type="entry name" value="NADPH-cytochrome p450 Reductase, Chain A, domain 3"/>
    <property type="match status" value="1"/>
</dbReference>
<dbReference type="Pfam" id="PF00175">
    <property type="entry name" value="NAD_binding_1"/>
    <property type="match status" value="1"/>
</dbReference>
<dbReference type="Pfam" id="PF00667">
    <property type="entry name" value="FAD_binding_1"/>
    <property type="match status" value="1"/>
</dbReference>
<dbReference type="Pfam" id="PF00067">
    <property type="entry name" value="p450"/>
    <property type="match status" value="1"/>
</dbReference>
<accession>A0A819S8U6</accession>
<evidence type="ECO:0000256" key="12">
    <source>
        <dbReference type="ARBA" id="ARBA00049342"/>
    </source>
</evidence>
<name>A0A819S8U6_9BILA</name>
<evidence type="ECO:0000256" key="3">
    <source>
        <dbReference type="ARBA" id="ARBA00001974"/>
    </source>
</evidence>
<keyword evidence="7" id="KW-0285">Flavoprotein</keyword>
<dbReference type="InterPro" id="IPR001433">
    <property type="entry name" value="OxRdtase_FAD/NAD-bd"/>
</dbReference>
<dbReference type="PANTHER" id="PTHR19384:SF127">
    <property type="entry name" value="BIFUNCTIONAL CYTOCHROME P450_NADPH--P450 REDUCTASE"/>
    <property type="match status" value="1"/>
</dbReference>
<dbReference type="SUPFAM" id="SSF52343">
    <property type="entry name" value="Ferredoxin reductase-like, C-terminal NADP-linked domain"/>
    <property type="match status" value="1"/>
</dbReference>
<comment type="cofactor">
    <cofactor evidence="3">
        <name>FAD</name>
        <dbReference type="ChEBI" id="CHEBI:57692"/>
    </cofactor>
</comment>
<evidence type="ECO:0000256" key="6">
    <source>
        <dbReference type="ARBA" id="ARBA00022448"/>
    </source>
</evidence>
<dbReference type="Gene3D" id="3.40.50.360">
    <property type="match status" value="1"/>
</dbReference>
<dbReference type="GO" id="GO:0004497">
    <property type="term" value="F:monooxygenase activity"/>
    <property type="evidence" value="ECO:0007669"/>
    <property type="project" value="UniProtKB-KW"/>
</dbReference>
<dbReference type="InterPro" id="IPR029039">
    <property type="entry name" value="Flavoprotein-like_sf"/>
</dbReference>
<feature type="domain" description="Flavodoxin-like" evidence="14">
    <location>
        <begin position="181"/>
        <end position="320"/>
    </location>
</feature>